<reference evidence="3" key="1">
    <citation type="submission" date="2021-12" db="EMBL/GenBank/DDBJ databases">
        <title>Discovery of the Pendulisporaceae a myxobacterial family with distinct sporulation behavior and unique specialized metabolism.</title>
        <authorList>
            <person name="Garcia R."/>
            <person name="Popoff A."/>
            <person name="Bader C.D."/>
            <person name="Loehr J."/>
            <person name="Walesch S."/>
            <person name="Walt C."/>
            <person name="Boldt J."/>
            <person name="Bunk B."/>
            <person name="Haeckl F.J.F.P.J."/>
            <person name="Gunesch A.P."/>
            <person name="Birkelbach J."/>
            <person name="Nuebel U."/>
            <person name="Pietschmann T."/>
            <person name="Bach T."/>
            <person name="Mueller R."/>
        </authorList>
    </citation>
    <scope>NUCLEOTIDE SEQUENCE</scope>
    <source>
        <strain evidence="3">MSr11367</strain>
    </source>
</reference>
<protein>
    <submittedName>
        <fullName evidence="3">Type II secretion system protein GspN</fullName>
    </submittedName>
</protein>
<feature type="transmembrane region" description="Helical" evidence="2">
    <location>
        <begin position="51"/>
        <end position="71"/>
    </location>
</feature>
<dbReference type="NCBIfam" id="TIGR04411">
    <property type="entry name" value="T2SS_GspN_Lepto"/>
    <property type="match status" value="1"/>
</dbReference>
<evidence type="ECO:0000256" key="1">
    <source>
        <dbReference type="SAM" id="MobiDB-lite"/>
    </source>
</evidence>
<feature type="compositionally biased region" description="Polar residues" evidence="1">
    <location>
        <begin position="1"/>
        <end position="16"/>
    </location>
</feature>
<dbReference type="RefSeq" id="WP_394838269.1">
    <property type="nucleotide sequence ID" value="NZ_CP089929.1"/>
</dbReference>
<gene>
    <name evidence="3" type="primary">gspN</name>
    <name evidence="3" type="ORF">LVJ94_15295</name>
</gene>
<dbReference type="Proteomes" id="UP001374803">
    <property type="component" value="Chromosome"/>
</dbReference>
<organism evidence="3 4">
    <name type="scientific">Pendulispora rubella</name>
    <dbReference type="NCBI Taxonomy" id="2741070"/>
    <lineage>
        <taxon>Bacteria</taxon>
        <taxon>Pseudomonadati</taxon>
        <taxon>Myxococcota</taxon>
        <taxon>Myxococcia</taxon>
        <taxon>Myxococcales</taxon>
        <taxon>Sorangiineae</taxon>
        <taxon>Pendulisporaceae</taxon>
        <taxon>Pendulispora</taxon>
    </lineage>
</organism>
<feature type="region of interest" description="Disordered" evidence="1">
    <location>
        <begin position="1"/>
        <end position="21"/>
    </location>
</feature>
<dbReference type="EMBL" id="CP089983">
    <property type="protein sequence ID" value="WXB08597.1"/>
    <property type="molecule type" value="Genomic_DNA"/>
</dbReference>
<accession>A0ABZ2LCV8</accession>
<evidence type="ECO:0000256" key="2">
    <source>
        <dbReference type="SAM" id="Phobius"/>
    </source>
</evidence>
<feature type="region of interest" description="Disordered" evidence="1">
    <location>
        <begin position="354"/>
        <end position="384"/>
    </location>
</feature>
<keyword evidence="4" id="KW-1185">Reference proteome</keyword>
<feature type="compositionally biased region" description="Gly residues" evidence="1">
    <location>
        <begin position="362"/>
        <end position="384"/>
    </location>
</feature>
<dbReference type="InterPro" id="IPR030925">
    <property type="entry name" value="T2SS_GspN_Lepto"/>
</dbReference>
<name>A0ABZ2LCV8_9BACT</name>
<evidence type="ECO:0000313" key="4">
    <source>
        <dbReference type="Proteomes" id="UP001374803"/>
    </source>
</evidence>
<keyword evidence="2" id="KW-0472">Membrane</keyword>
<evidence type="ECO:0000313" key="3">
    <source>
        <dbReference type="EMBL" id="WXB08597.1"/>
    </source>
</evidence>
<keyword evidence="2" id="KW-0812">Transmembrane</keyword>
<keyword evidence="2" id="KW-1133">Transmembrane helix</keyword>
<proteinExistence type="predicted"/>
<sequence length="384" mass="40543">MSAFNSGTSGETSPTKSAGKATFRQRISTFIPPALLKDEWKERFQKWTPRIGIPLFYLTCLLVFASVTFPYDKLKDKLVASFNASQKPGAGQQELHIDEMTSSFVTGVKMKGVRLLSLASEPGKPPVELKIDEAKARISVLPLIIGHRNVSFHLDAFSGEVDGVFEEAGKDRHVNVEISSVDLKAIEPLAAALGLPVEGKLTGKVDLFMPEGKAAKGSGSVNLSATDVSVADGVAKIKAGMLPITPPKVAVGDLSFVAEAKEGILRVTKFVASGKDVDLSGDGRVQMREMATESICDLNVKFKISDGFRGKNDMAKSLFGPPGSSSGALIEMDPKVKQAKTSDGFYAFHVRGQLGRPDFEPRGGGGSAPSSGGASGSGSKGVVP</sequence>